<keyword evidence="2" id="KW-1185">Reference proteome</keyword>
<dbReference type="STRING" id="1642647.PSM36_1567"/>
<reference evidence="2" key="1">
    <citation type="submission" date="2016-08" db="EMBL/GenBank/DDBJ databases">
        <authorList>
            <person name="Wibberg D."/>
        </authorList>
    </citation>
    <scope>NUCLEOTIDE SEQUENCE [LARGE SCALE GENOMIC DNA]</scope>
</reference>
<dbReference type="SUPFAM" id="SSF49265">
    <property type="entry name" value="Fibronectin type III"/>
    <property type="match status" value="1"/>
</dbReference>
<protein>
    <submittedName>
        <fullName evidence="1">Uncharacterized protein</fullName>
    </submittedName>
</protein>
<gene>
    <name evidence="1" type="ORF">PSM36_1567</name>
</gene>
<name>A0A1R3T723_9BACT</name>
<sequence length="339" mass="40154">MKKIGIIFFLFFHLFYSCEYDKDFIYTNEITPPEDDFKVEINLSDVKPNSTLFIYQYTKVSFAIDTKGHEVLNQTITIDADAYIDNNSIYLYPLNDNSVRKLVFDIELKTNTGSIAEKLGYEKYVGRYEYDVKFVKLEEDFTIDFQGGVSDEGYLQLQWNEPEFDNATFQKYELTFFNSITDKQETYIITDPKQTGFIDKNYVWGYRAYQLTVHYKNNDVNYTSARESYFTPAYYGSGGATKFSYQYIDHEWMNVSWKYTGYKCKYLLEVDGDGTKIECDENKRNAKIQRFRFPIDPQRFKLYVIPYHLPYEEYKKCPFIAADYKSEDERSVVIKPPMA</sequence>
<dbReference type="PROSITE" id="PS51257">
    <property type="entry name" value="PROKAR_LIPOPROTEIN"/>
    <property type="match status" value="1"/>
</dbReference>
<dbReference type="InterPro" id="IPR036116">
    <property type="entry name" value="FN3_sf"/>
</dbReference>
<dbReference type="EMBL" id="LT605205">
    <property type="protein sequence ID" value="SCD20387.1"/>
    <property type="molecule type" value="Genomic_DNA"/>
</dbReference>
<evidence type="ECO:0000313" key="2">
    <source>
        <dbReference type="Proteomes" id="UP000187464"/>
    </source>
</evidence>
<dbReference type="AlphaFoldDB" id="A0A1R3T723"/>
<dbReference type="Proteomes" id="UP000187464">
    <property type="component" value="Chromosome I"/>
</dbReference>
<organism evidence="1 2">
    <name type="scientific">Proteiniphilum saccharofermentans</name>
    <dbReference type="NCBI Taxonomy" id="1642647"/>
    <lineage>
        <taxon>Bacteria</taxon>
        <taxon>Pseudomonadati</taxon>
        <taxon>Bacteroidota</taxon>
        <taxon>Bacteroidia</taxon>
        <taxon>Bacteroidales</taxon>
        <taxon>Dysgonomonadaceae</taxon>
        <taxon>Proteiniphilum</taxon>
    </lineage>
</organism>
<dbReference type="KEGG" id="psac:PSM36_1567"/>
<dbReference type="RefSeq" id="WP_076930416.1">
    <property type="nucleotide sequence ID" value="NZ_LT605205.1"/>
</dbReference>
<accession>A0A1R3T723</accession>
<evidence type="ECO:0000313" key="1">
    <source>
        <dbReference type="EMBL" id="SCD20387.1"/>
    </source>
</evidence>
<proteinExistence type="predicted"/>